<dbReference type="GO" id="GO:0016702">
    <property type="term" value="F:oxidoreductase activity, acting on single donors with incorporation of molecular oxygen, incorporation of two atoms of oxygen"/>
    <property type="evidence" value="ECO:0007669"/>
    <property type="project" value="InterPro"/>
</dbReference>
<organism evidence="5">
    <name type="scientific">Proboscia inermis</name>
    <dbReference type="NCBI Taxonomy" id="420281"/>
    <lineage>
        <taxon>Eukaryota</taxon>
        <taxon>Sar</taxon>
        <taxon>Stramenopiles</taxon>
        <taxon>Ochrophyta</taxon>
        <taxon>Bacillariophyta</taxon>
        <taxon>Coscinodiscophyceae</taxon>
        <taxon>Rhizosoleniophycidae</taxon>
        <taxon>Rhizosoleniales</taxon>
        <taxon>Rhizosoleniaceae</taxon>
        <taxon>Proboscia</taxon>
    </lineage>
</organism>
<gene>
    <name evidence="5" type="ORF">PINE0816_LOCUS15483</name>
</gene>
<evidence type="ECO:0000256" key="2">
    <source>
        <dbReference type="ARBA" id="ARBA00022964"/>
    </source>
</evidence>
<keyword evidence="3" id="KW-0560">Oxidoreductase</keyword>
<keyword evidence="1" id="KW-0479">Metal-binding</keyword>
<dbReference type="GO" id="GO:0034440">
    <property type="term" value="P:lipid oxidation"/>
    <property type="evidence" value="ECO:0007669"/>
    <property type="project" value="InterPro"/>
</dbReference>
<dbReference type="PROSITE" id="PS51393">
    <property type="entry name" value="LIPOXYGENASE_3"/>
    <property type="match status" value="1"/>
</dbReference>
<dbReference type="Gene3D" id="1.20.245.10">
    <property type="entry name" value="Lipoxygenase-1, Domain 5"/>
    <property type="match status" value="1"/>
</dbReference>
<feature type="domain" description="Lipoxygenase" evidence="4">
    <location>
        <begin position="1"/>
        <end position="336"/>
    </location>
</feature>
<dbReference type="InterPro" id="IPR000907">
    <property type="entry name" value="LipOase"/>
</dbReference>
<dbReference type="GO" id="GO:0046872">
    <property type="term" value="F:metal ion binding"/>
    <property type="evidence" value="ECO:0007669"/>
    <property type="project" value="UniProtKB-KW"/>
</dbReference>
<sequence>MPLAIHILDNGLVYNPFDEESDWLLAKSALNAAVLNTQEMDHFVYSHLILEPIRVAFLQSISESHPIYHLMEHHMRGMFSNTLGGLVLLLGNKTPFDLVFGWGAPGALRFLEKELPNAPMVTLGERLTQQGLWDIPNFKFRDDCLVMWDAFDTFFTDYLGLYYIEPTDILFDHEVQNWAAEACIYQFDFPCAFETADQLKEIMVNMVFRATIKHHSWNSDVTWHISAYPFSLPSLNHPLPTSKGTNIDFMDYVIPNKLRSFGVGLFAEFYRPMNDPYMTLLDSYKNVNLGQLSGPIVEKHLLNMQQIDANIDDRERGNKKPYLFLKPSRLPHYVWI</sequence>
<dbReference type="PANTHER" id="PTHR11771">
    <property type="entry name" value="LIPOXYGENASE"/>
    <property type="match status" value="1"/>
</dbReference>
<reference evidence="5" key="1">
    <citation type="submission" date="2021-01" db="EMBL/GenBank/DDBJ databases">
        <authorList>
            <person name="Corre E."/>
            <person name="Pelletier E."/>
            <person name="Niang G."/>
            <person name="Scheremetjew M."/>
            <person name="Finn R."/>
            <person name="Kale V."/>
            <person name="Holt S."/>
            <person name="Cochrane G."/>
            <person name="Meng A."/>
            <person name="Brown T."/>
            <person name="Cohen L."/>
        </authorList>
    </citation>
    <scope>NUCLEOTIDE SEQUENCE</scope>
    <source>
        <strain evidence="5">CCAP1064/1</strain>
    </source>
</reference>
<protein>
    <recommendedName>
        <fullName evidence="4">Lipoxygenase domain-containing protein</fullName>
    </recommendedName>
</protein>
<keyword evidence="2" id="KW-0223">Dioxygenase</keyword>
<evidence type="ECO:0000259" key="4">
    <source>
        <dbReference type="PROSITE" id="PS51393"/>
    </source>
</evidence>
<evidence type="ECO:0000313" key="5">
    <source>
        <dbReference type="EMBL" id="CAD8419348.1"/>
    </source>
</evidence>
<dbReference type="EMBL" id="HBEL01033021">
    <property type="protein sequence ID" value="CAD8419348.1"/>
    <property type="molecule type" value="Transcribed_RNA"/>
</dbReference>
<dbReference type="AlphaFoldDB" id="A0A7S0CCN1"/>
<name>A0A7S0CCN1_9STRA</name>
<dbReference type="InterPro" id="IPR036226">
    <property type="entry name" value="LipOase_C_sf"/>
</dbReference>
<dbReference type="InterPro" id="IPR013819">
    <property type="entry name" value="LipOase_C"/>
</dbReference>
<evidence type="ECO:0000256" key="1">
    <source>
        <dbReference type="ARBA" id="ARBA00022723"/>
    </source>
</evidence>
<dbReference type="SUPFAM" id="SSF48484">
    <property type="entry name" value="Lipoxigenase"/>
    <property type="match status" value="1"/>
</dbReference>
<evidence type="ECO:0000256" key="3">
    <source>
        <dbReference type="ARBA" id="ARBA00023002"/>
    </source>
</evidence>
<proteinExistence type="predicted"/>
<dbReference type="Pfam" id="PF00305">
    <property type="entry name" value="Lipoxygenase"/>
    <property type="match status" value="2"/>
</dbReference>
<accession>A0A7S0CCN1</accession>